<keyword evidence="6" id="KW-0997">Cell inner membrane</keyword>
<evidence type="ECO:0000256" key="1">
    <source>
        <dbReference type="ARBA" id="ARBA00004533"/>
    </source>
</evidence>
<dbReference type="InterPro" id="IPR058624">
    <property type="entry name" value="MdtA-like_HH"/>
</dbReference>
<dbReference type="Gene3D" id="2.40.420.20">
    <property type="match status" value="1"/>
</dbReference>
<organism evidence="13 14">
    <name type="scientific">Pseudomonas baltica</name>
    <dbReference type="NCBI Taxonomy" id="2762576"/>
    <lineage>
        <taxon>Bacteria</taxon>
        <taxon>Pseudomonadati</taxon>
        <taxon>Pseudomonadota</taxon>
        <taxon>Gammaproteobacteria</taxon>
        <taxon>Pseudomonadales</taxon>
        <taxon>Pseudomonadaceae</taxon>
        <taxon>Pseudomonas</taxon>
    </lineage>
</organism>
<dbReference type="NCBIfam" id="TIGR01730">
    <property type="entry name" value="RND_mfp"/>
    <property type="match status" value="1"/>
</dbReference>
<dbReference type="RefSeq" id="WP_185794096.1">
    <property type="nucleotide sequence ID" value="NZ_JACMYH010000001.1"/>
</dbReference>
<feature type="domain" description="Multidrug resistance protein MdtA-like barrel-sandwich hybrid" evidence="10">
    <location>
        <begin position="67"/>
        <end position="208"/>
    </location>
</feature>
<feature type="domain" description="Multidrug resistance protein MdtA-like alpha-helical hairpin" evidence="9">
    <location>
        <begin position="107"/>
        <end position="176"/>
    </location>
</feature>
<comment type="similarity">
    <text evidence="3">Belongs to the membrane fusion protein (MFP) (TC 8.A.1) family.</text>
</comment>
<evidence type="ECO:0000256" key="7">
    <source>
        <dbReference type="ARBA" id="ARBA00023054"/>
    </source>
</evidence>
<dbReference type="InterPro" id="IPR058627">
    <property type="entry name" value="MdtA-like_C"/>
</dbReference>
<comment type="subcellular location">
    <subcellularLocation>
        <location evidence="1">Cell inner membrane</location>
    </subcellularLocation>
    <subcellularLocation>
        <location evidence="2">Membrane</location>
        <topology evidence="2">Lipid-anchor</topology>
    </subcellularLocation>
</comment>
<keyword evidence="8" id="KW-0472">Membrane</keyword>
<evidence type="ECO:0000256" key="4">
    <source>
        <dbReference type="ARBA" id="ARBA00022448"/>
    </source>
</evidence>
<keyword evidence="5" id="KW-1003">Cell membrane</keyword>
<dbReference type="GO" id="GO:0015562">
    <property type="term" value="F:efflux transmembrane transporter activity"/>
    <property type="evidence" value="ECO:0007669"/>
    <property type="project" value="TreeGrafter"/>
</dbReference>
<dbReference type="InterPro" id="IPR006143">
    <property type="entry name" value="RND_pump_MFP"/>
</dbReference>
<evidence type="ECO:0000259" key="12">
    <source>
        <dbReference type="Pfam" id="PF25967"/>
    </source>
</evidence>
<dbReference type="AlphaFoldDB" id="A0A7X1KTB4"/>
<protein>
    <submittedName>
        <fullName evidence="13">Efflux RND transporter periplasmic adaptor subunit</fullName>
    </submittedName>
</protein>
<dbReference type="Proteomes" id="UP000546173">
    <property type="component" value="Unassembled WGS sequence"/>
</dbReference>
<evidence type="ECO:0000256" key="6">
    <source>
        <dbReference type="ARBA" id="ARBA00022519"/>
    </source>
</evidence>
<evidence type="ECO:0000259" key="10">
    <source>
        <dbReference type="Pfam" id="PF25917"/>
    </source>
</evidence>
<dbReference type="Gene3D" id="2.40.30.170">
    <property type="match status" value="1"/>
</dbReference>
<feature type="domain" description="Multidrug resistance protein MdtA-like beta-barrel" evidence="11">
    <location>
        <begin position="213"/>
        <end position="299"/>
    </location>
</feature>
<dbReference type="Gene3D" id="2.40.50.100">
    <property type="match status" value="1"/>
</dbReference>
<evidence type="ECO:0000256" key="3">
    <source>
        <dbReference type="ARBA" id="ARBA00009477"/>
    </source>
</evidence>
<evidence type="ECO:0000256" key="5">
    <source>
        <dbReference type="ARBA" id="ARBA00022475"/>
    </source>
</evidence>
<dbReference type="Gene3D" id="1.10.287.470">
    <property type="entry name" value="Helix hairpin bin"/>
    <property type="match status" value="1"/>
</dbReference>
<feature type="domain" description="Multidrug resistance protein MdtA-like C-terminal permuted SH3" evidence="12">
    <location>
        <begin position="303"/>
        <end position="360"/>
    </location>
</feature>
<dbReference type="InterPro" id="IPR058625">
    <property type="entry name" value="MdtA-like_BSH"/>
</dbReference>
<evidence type="ECO:0000259" key="11">
    <source>
        <dbReference type="Pfam" id="PF25944"/>
    </source>
</evidence>
<evidence type="ECO:0000313" key="13">
    <source>
        <dbReference type="EMBL" id="MBC2678539.1"/>
    </source>
</evidence>
<dbReference type="PANTHER" id="PTHR30469:SF12">
    <property type="entry name" value="MULTIDRUG RESISTANCE PROTEIN MDTA"/>
    <property type="match status" value="1"/>
</dbReference>
<keyword evidence="14" id="KW-1185">Reference proteome</keyword>
<evidence type="ECO:0000256" key="2">
    <source>
        <dbReference type="ARBA" id="ARBA00004635"/>
    </source>
</evidence>
<dbReference type="Pfam" id="PF25917">
    <property type="entry name" value="BSH_RND"/>
    <property type="match status" value="1"/>
</dbReference>
<dbReference type="Pfam" id="PF25876">
    <property type="entry name" value="HH_MFP_RND"/>
    <property type="match status" value="1"/>
</dbReference>
<accession>A0A7X1KTB4</accession>
<evidence type="ECO:0000313" key="14">
    <source>
        <dbReference type="Proteomes" id="UP000546173"/>
    </source>
</evidence>
<dbReference type="Pfam" id="PF25967">
    <property type="entry name" value="RND-MFP_C"/>
    <property type="match status" value="1"/>
</dbReference>
<dbReference type="PANTHER" id="PTHR30469">
    <property type="entry name" value="MULTIDRUG RESISTANCE PROTEIN MDTA"/>
    <property type="match status" value="1"/>
</dbReference>
<comment type="caution">
    <text evidence="13">The sequence shown here is derived from an EMBL/GenBank/DDBJ whole genome shotgun (WGS) entry which is preliminary data.</text>
</comment>
<dbReference type="InterPro" id="IPR058626">
    <property type="entry name" value="MdtA-like_b-barrel"/>
</dbReference>
<dbReference type="EMBL" id="JACMYH010000001">
    <property type="protein sequence ID" value="MBC2678539.1"/>
    <property type="molecule type" value="Genomic_DNA"/>
</dbReference>
<keyword evidence="4" id="KW-0813">Transport</keyword>
<evidence type="ECO:0000259" key="9">
    <source>
        <dbReference type="Pfam" id="PF25876"/>
    </source>
</evidence>
<dbReference type="Pfam" id="PF25944">
    <property type="entry name" value="Beta-barrel_RND"/>
    <property type="match status" value="1"/>
</dbReference>
<name>A0A7X1KTB4_9PSED</name>
<gene>
    <name evidence="13" type="ORF">H7993_09070</name>
</gene>
<keyword evidence="7" id="KW-0175">Coiled coil</keyword>
<reference evidence="13 14" key="1">
    <citation type="submission" date="2020-08" db="EMBL/GenBank/DDBJ databases">
        <title>Pseudomonas sp. nov.</title>
        <authorList>
            <person name="Gieschler S."/>
            <person name="Fiedler G."/>
            <person name="Brinks E."/>
            <person name="Boehnlein C."/>
            <person name="Franz C.M.A.P."/>
            <person name="Kabisch J."/>
        </authorList>
    </citation>
    <scope>NUCLEOTIDE SEQUENCE [LARGE SCALE GENOMIC DNA]</scope>
    <source>
        <strain evidence="13 14">MBT-2</strain>
    </source>
</reference>
<proteinExistence type="inferred from homology"/>
<dbReference type="GO" id="GO:1990281">
    <property type="term" value="C:efflux pump complex"/>
    <property type="evidence" value="ECO:0007669"/>
    <property type="project" value="TreeGrafter"/>
</dbReference>
<evidence type="ECO:0000256" key="8">
    <source>
        <dbReference type="ARBA" id="ARBA00023136"/>
    </source>
</evidence>
<sequence>MRIAIRPLLLAGLLLVVVSGAAWLLLDRTAANKPVPAMPIPVRVITVVQADVPRYLTGIGSVLSLHSVTVRAQVDGVLAQVAVKEGQWVNKGDALASIDDRAIRASLAQARAQASQSQAQLQVAGVNLRRYKDLSRDNGISRQLLDEQQALFDQLTATLQGNQAAIAAAQVQLSYTQIHSPVTGRVGIRRVDPGNFLRVSDAEGLFTVTQIDPIAVEFSLPQQELATLQSLLDRPQPAVVRAYLDGDTETGKLVGEGHLTLLDNQIAASTGTIRAKAEFHNDRHTLWPGQLVSVGLQVGVERNALVVPLPVVQRGIEGHYVYRVTDAKVEQVPVQVRYQTSTQSLIDGVAAGDVLVSDGQSRLRPGARVQVLEPTVDNAATLR</sequence>
<dbReference type="SUPFAM" id="SSF111369">
    <property type="entry name" value="HlyD-like secretion proteins"/>
    <property type="match status" value="1"/>
</dbReference>